<sequence length="67" mass="7397">MNMMIVVGVDVQGLSSEDVRTMTTSADECDSMALRDWSGRGERHLRKRYSRSFTMSPPAGTKPSTTA</sequence>
<reference evidence="1 2" key="1">
    <citation type="submission" date="2015-01" db="EMBL/GenBank/DDBJ databases">
        <title>Evolution of Trichinella species and genotypes.</title>
        <authorList>
            <person name="Korhonen P.K."/>
            <person name="Edoardo P."/>
            <person name="Giuseppe L.R."/>
            <person name="Gasser R.B."/>
        </authorList>
    </citation>
    <scope>NUCLEOTIDE SEQUENCE [LARGE SCALE GENOMIC DNA]</scope>
    <source>
        <strain evidence="1">ISS141</strain>
    </source>
</reference>
<accession>A0A0V0XJ16</accession>
<name>A0A0V0XJ16_TRIPS</name>
<comment type="caution">
    <text evidence="1">The sequence shown here is derived from an EMBL/GenBank/DDBJ whole genome shotgun (WGS) entry which is preliminary data.</text>
</comment>
<dbReference type="Proteomes" id="UP000054815">
    <property type="component" value="Unassembled WGS sequence"/>
</dbReference>
<dbReference type="AlphaFoldDB" id="A0A0V0XJ16"/>
<protein>
    <submittedName>
        <fullName evidence="1">Uncharacterized protein</fullName>
    </submittedName>
</protein>
<dbReference type="EMBL" id="JYDU01000257">
    <property type="protein sequence ID" value="KRX87990.1"/>
    <property type="molecule type" value="Genomic_DNA"/>
</dbReference>
<dbReference type="STRING" id="6337.A0A0V0XJ16"/>
<gene>
    <name evidence="1" type="ORF">T4E_2218</name>
</gene>
<organism evidence="1 2">
    <name type="scientific">Trichinella pseudospiralis</name>
    <name type="common">Parasitic roundworm</name>
    <dbReference type="NCBI Taxonomy" id="6337"/>
    <lineage>
        <taxon>Eukaryota</taxon>
        <taxon>Metazoa</taxon>
        <taxon>Ecdysozoa</taxon>
        <taxon>Nematoda</taxon>
        <taxon>Enoplea</taxon>
        <taxon>Dorylaimia</taxon>
        <taxon>Trichinellida</taxon>
        <taxon>Trichinellidae</taxon>
        <taxon>Trichinella</taxon>
    </lineage>
</organism>
<proteinExistence type="predicted"/>
<feature type="non-terminal residue" evidence="1">
    <location>
        <position position="67"/>
    </location>
</feature>
<evidence type="ECO:0000313" key="2">
    <source>
        <dbReference type="Proteomes" id="UP000054815"/>
    </source>
</evidence>
<evidence type="ECO:0000313" key="1">
    <source>
        <dbReference type="EMBL" id="KRX87990.1"/>
    </source>
</evidence>